<dbReference type="GO" id="GO:0000287">
    <property type="term" value="F:magnesium ion binding"/>
    <property type="evidence" value="ECO:0007669"/>
    <property type="project" value="InterPro"/>
</dbReference>
<dbReference type="InterPro" id="IPR050559">
    <property type="entry name" value="P-Pant_transferase_sf"/>
</dbReference>
<evidence type="ECO:0000313" key="4">
    <source>
        <dbReference type="EMBL" id="PZQ57671.1"/>
    </source>
</evidence>
<evidence type="ECO:0000313" key="5">
    <source>
        <dbReference type="Proteomes" id="UP000249082"/>
    </source>
</evidence>
<name>A0A2W5NVM6_9SPHN</name>
<dbReference type="GO" id="GO:0005829">
    <property type="term" value="C:cytosol"/>
    <property type="evidence" value="ECO:0007669"/>
    <property type="project" value="TreeGrafter"/>
</dbReference>
<dbReference type="Gene3D" id="3.90.470.20">
    <property type="entry name" value="4'-phosphopantetheinyl transferase domain"/>
    <property type="match status" value="2"/>
</dbReference>
<evidence type="ECO:0000259" key="3">
    <source>
        <dbReference type="Pfam" id="PF01648"/>
    </source>
</evidence>
<dbReference type="GO" id="GO:0019878">
    <property type="term" value="P:lysine biosynthetic process via aminoadipic acid"/>
    <property type="evidence" value="ECO:0007669"/>
    <property type="project" value="TreeGrafter"/>
</dbReference>
<organism evidence="4 5">
    <name type="scientific">Novosphingobium pentaromativorans</name>
    <dbReference type="NCBI Taxonomy" id="205844"/>
    <lineage>
        <taxon>Bacteria</taxon>
        <taxon>Pseudomonadati</taxon>
        <taxon>Pseudomonadota</taxon>
        <taxon>Alphaproteobacteria</taxon>
        <taxon>Sphingomonadales</taxon>
        <taxon>Sphingomonadaceae</taxon>
        <taxon>Novosphingobium</taxon>
    </lineage>
</organism>
<evidence type="ECO:0000256" key="2">
    <source>
        <dbReference type="ARBA" id="ARBA00022679"/>
    </source>
</evidence>
<dbReference type="AlphaFoldDB" id="A0A2W5NVM6"/>
<dbReference type="GO" id="GO:0008897">
    <property type="term" value="F:holo-[acyl-carrier-protein] synthase activity"/>
    <property type="evidence" value="ECO:0007669"/>
    <property type="project" value="InterPro"/>
</dbReference>
<proteinExistence type="inferred from homology"/>
<dbReference type="EMBL" id="QFPX01000001">
    <property type="protein sequence ID" value="PZQ57671.1"/>
    <property type="molecule type" value="Genomic_DNA"/>
</dbReference>
<reference evidence="4 5" key="1">
    <citation type="submission" date="2017-08" db="EMBL/GenBank/DDBJ databases">
        <title>Infants hospitalized years apart are colonized by the same room-sourced microbial strains.</title>
        <authorList>
            <person name="Brooks B."/>
            <person name="Olm M.R."/>
            <person name="Firek B.A."/>
            <person name="Baker R."/>
            <person name="Thomas B.C."/>
            <person name="Morowitz M.J."/>
            <person name="Banfield J.F."/>
        </authorList>
    </citation>
    <scope>NUCLEOTIDE SEQUENCE [LARGE SCALE GENOMIC DNA]</scope>
    <source>
        <strain evidence="4">S2_005_002_R2_33</strain>
    </source>
</reference>
<sequence>MGCRTIKLPAPFDLWRIDVSPQDDQRLMACLSGEEHARAAKFRTEALARRYRTAHAALRILGERRCGIPAAQQVYHTNAFGKPCLANVSQAHCSLSYSGESVLVGWSLDHEIGIDLERVRVLDDAAELADLHYTARERAALPCPGSRHYSRAFLTLWVRKEACVKALGQGLNIAPSSFDCDVDPRLALAEIDGSSVESDVYDLKDGILVAWARIIQNNWSDRNRRLAAGQSVTAGVAAALRE</sequence>
<keyword evidence="2 4" id="KW-0808">Transferase</keyword>
<dbReference type="InterPro" id="IPR037143">
    <property type="entry name" value="4-PPantetheinyl_Trfase_dom_sf"/>
</dbReference>
<accession>A0A2W5NVM6</accession>
<dbReference type="SUPFAM" id="SSF56214">
    <property type="entry name" value="4'-phosphopantetheinyl transferase"/>
    <property type="match status" value="2"/>
</dbReference>
<dbReference type="Proteomes" id="UP000249082">
    <property type="component" value="Unassembled WGS sequence"/>
</dbReference>
<dbReference type="PANTHER" id="PTHR12215:SF10">
    <property type="entry name" value="L-AMINOADIPATE-SEMIALDEHYDE DEHYDROGENASE-PHOSPHOPANTETHEINYL TRANSFERASE"/>
    <property type="match status" value="1"/>
</dbReference>
<protein>
    <submittedName>
        <fullName evidence="4">Phosphopantetheinyl transferase</fullName>
    </submittedName>
</protein>
<comment type="caution">
    <text evidence="4">The sequence shown here is derived from an EMBL/GenBank/DDBJ whole genome shotgun (WGS) entry which is preliminary data.</text>
</comment>
<dbReference type="PANTHER" id="PTHR12215">
    <property type="entry name" value="PHOSPHOPANTETHEINE TRANSFERASE"/>
    <property type="match status" value="1"/>
</dbReference>
<dbReference type="Pfam" id="PF01648">
    <property type="entry name" value="ACPS"/>
    <property type="match status" value="1"/>
</dbReference>
<dbReference type="InterPro" id="IPR008278">
    <property type="entry name" value="4-PPantetheinyl_Trfase_dom"/>
</dbReference>
<evidence type="ECO:0000256" key="1">
    <source>
        <dbReference type="ARBA" id="ARBA00010990"/>
    </source>
</evidence>
<feature type="domain" description="4'-phosphopantetheinyl transferase" evidence="3">
    <location>
        <begin position="112"/>
        <end position="184"/>
    </location>
</feature>
<gene>
    <name evidence="4" type="ORF">DI555_01790</name>
</gene>
<comment type="similarity">
    <text evidence="1">Belongs to the P-Pant transferase superfamily. Gsp/Sfp/HetI/AcpT family.</text>
</comment>